<name>A0A6P2U9P3_BURL3</name>
<keyword evidence="1 3" id="KW-0732">Signal</keyword>
<dbReference type="InterPro" id="IPR005546">
    <property type="entry name" value="Autotransporte_beta"/>
</dbReference>
<sequence>MKRTTRNLGLGGMAILTGAMPVGAHAACTPATPPGSGTTVTCSGTNIPSVVAATGSTGVTININAGATGSYALTSAPTPFSVDTQSTITNNGNLSMSGNGTGVANRGAVLIGVNNNNTITNGASGTISTSGTYNDGMAANGNNNTLVNNGSITTTGNNSYGMTAAWGQSNPGASGNQIVNTGTVTTSGNNARAASLLGGNGTITNSGTLTSNGRDAPAVYMQGNNDTLVNSGTIQTTGTATSGGSVDAVVSNTLGSSFTATITNQAGGKIISNNGIGVRSTNGATTITNAGLIQGGGGTAIQGGNGNVTLILQTGSQIVGTANGGAGTNTVTLQGTGTASNAFTNFQSLTMAGTDWTWAGTGTFSTALVQSGTLNLTGTLGTTTASVVATVNAGATLQANASNLPLSVTDNGLVRFQQDSAGTYTGTISGSGAVEKTGAGTLTVTPSSAGGNTYSGGTTITQGTLSVAADNALGASSGSLTLNGGTLQLGSSFNLASSRAMSITSNNGTIDTQGFNSTIAQNISGAGSLTKLGSGTLTLNGTNGYNGGTNVNAGTLVVGDGSNSLAALTGGGLVTVASGATLGGYGSVTGDVTNNGTISVANALAGLASGPTGNLLVKGTLTNAGLVQLGGSGVGNTLTVAGNYVGQNATIALNTTLAGDGAPSDQLIVSGGAASGTSTLRVTNVGGAGAQTVADGIQVVQATNGATTGAGAFSLSGGSVSAGAYTYFLAKGGAANGTGDSWYLRNTVPPKPQPPVVEPGQPTQPTEPPITPAEGTPESIVEAVDNAGTGGNPEPVYRPEVPLYAEAPAVARQLGLLQIDTFHDRQGEQGLLAENGSIPASWARVWGGHSDIKQKGDVTPSYDGTVWGMQVGQDLYADTTASGHRNHYGFFLGFSRAVGDVKGFALAQQDMGVGSLQVNAYNLGGYWTHIGPGGWYTDAVLMGSALTVRTHSTDNVSGSTNGNAFTGSVEAGLPIALGYGLTLEPQAQLVWQWLSLDRFNDGISSVGWNNGNTFLGRIGARLQYAFDANGVSWKPYLRVNVLRSFGTDDKTTFGGSTTIGTQVGQTAGQIGAGLVAQLTKRGSVYATVSYLTNLGGEHQRTITGNAGVRWAW</sequence>
<gene>
    <name evidence="5" type="ORF">BLA39750_00584</name>
</gene>
<dbReference type="PROSITE" id="PS51208">
    <property type="entry name" value="AUTOTRANSPORTER"/>
    <property type="match status" value="1"/>
</dbReference>
<dbReference type="NCBIfam" id="TIGR01414">
    <property type="entry name" value="autotrans_barl"/>
    <property type="match status" value="1"/>
</dbReference>
<dbReference type="InterPro" id="IPR043990">
    <property type="entry name" value="AC_1"/>
</dbReference>
<dbReference type="Pfam" id="PF18883">
    <property type="entry name" value="AC_1"/>
    <property type="match status" value="1"/>
</dbReference>
<feature type="region of interest" description="Disordered" evidence="2">
    <location>
        <begin position="747"/>
        <end position="774"/>
    </location>
</feature>
<dbReference type="NCBIfam" id="TIGR02601">
    <property type="entry name" value="autotrns_rpt"/>
    <property type="match status" value="2"/>
</dbReference>
<dbReference type="InterPro" id="IPR051551">
    <property type="entry name" value="Autotransporter_adhesion"/>
</dbReference>
<evidence type="ECO:0000259" key="4">
    <source>
        <dbReference type="PROSITE" id="PS51208"/>
    </source>
</evidence>
<dbReference type="InterPro" id="IPR012332">
    <property type="entry name" value="Autotransporter_pectin_lyase_C"/>
</dbReference>
<feature type="signal peptide" evidence="3">
    <location>
        <begin position="1"/>
        <end position="26"/>
    </location>
</feature>
<dbReference type="SUPFAM" id="SSF51126">
    <property type="entry name" value="Pectin lyase-like"/>
    <property type="match status" value="2"/>
</dbReference>
<dbReference type="Pfam" id="PF12951">
    <property type="entry name" value="PATR"/>
    <property type="match status" value="2"/>
</dbReference>
<evidence type="ECO:0000256" key="3">
    <source>
        <dbReference type="SAM" id="SignalP"/>
    </source>
</evidence>
<accession>A0A6P2U9P3</accession>
<dbReference type="PANTHER" id="PTHR35037:SF3">
    <property type="entry name" value="C-TERMINAL REGION OF AIDA-LIKE PROTEIN"/>
    <property type="match status" value="1"/>
</dbReference>
<evidence type="ECO:0000313" key="6">
    <source>
        <dbReference type="Proteomes" id="UP000494110"/>
    </source>
</evidence>
<dbReference type="InterPro" id="IPR036709">
    <property type="entry name" value="Autotransporte_beta_dom_sf"/>
</dbReference>
<dbReference type="SMART" id="SM00869">
    <property type="entry name" value="Autotransporter"/>
    <property type="match status" value="1"/>
</dbReference>
<reference evidence="5 6" key="1">
    <citation type="submission" date="2019-09" db="EMBL/GenBank/DDBJ databases">
        <authorList>
            <person name="Depoorter E."/>
        </authorList>
    </citation>
    <scope>NUCLEOTIDE SEQUENCE [LARGE SCALE GENOMIC DNA]</scope>
    <source>
        <strain evidence="5">R-39750</strain>
    </source>
</reference>
<dbReference type="Gene3D" id="2.40.128.130">
    <property type="entry name" value="Autotransporter beta-domain"/>
    <property type="match status" value="1"/>
</dbReference>
<dbReference type="PANTHER" id="PTHR35037">
    <property type="entry name" value="C-TERMINAL REGION OF AIDA-LIKE PROTEIN"/>
    <property type="match status" value="1"/>
</dbReference>
<dbReference type="InterPro" id="IPR006315">
    <property type="entry name" value="OM_autotransptr_brl_dom"/>
</dbReference>
<dbReference type="GO" id="GO:0019867">
    <property type="term" value="C:outer membrane"/>
    <property type="evidence" value="ECO:0007669"/>
    <property type="project" value="InterPro"/>
</dbReference>
<evidence type="ECO:0000313" key="5">
    <source>
        <dbReference type="EMBL" id="VWC71672.1"/>
    </source>
</evidence>
<dbReference type="Pfam" id="PF03797">
    <property type="entry name" value="Autotransporter"/>
    <property type="match status" value="1"/>
</dbReference>
<proteinExistence type="predicted"/>
<dbReference type="Gene3D" id="2.160.20.20">
    <property type="match status" value="1"/>
</dbReference>
<dbReference type="SUPFAM" id="SSF103515">
    <property type="entry name" value="Autotransporter"/>
    <property type="match status" value="1"/>
</dbReference>
<dbReference type="InterPro" id="IPR013425">
    <property type="entry name" value="Autotrns_rpt"/>
</dbReference>
<dbReference type="AlphaFoldDB" id="A0A6P2U9P3"/>
<protein>
    <submittedName>
        <fullName evidence="5">Putative autotransporter protein</fullName>
    </submittedName>
</protein>
<evidence type="ECO:0000256" key="1">
    <source>
        <dbReference type="ARBA" id="ARBA00022729"/>
    </source>
</evidence>
<dbReference type="InterPro" id="IPR011050">
    <property type="entry name" value="Pectin_lyase_fold/virulence"/>
</dbReference>
<dbReference type="CDD" id="cd01344">
    <property type="entry name" value="PL2_Passenger_AT"/>
    <property type="match status" value="1"/>
</dbReference>
<feature type="domain" description="Autotransporter" evidence="4">
    <location>
        <begin position="834"/>
        <end position="1112"/>
    </location>
</feature>
<dbReference type="EMBL" id="CABVQN010000002">
    <property type="protein sequence ID" value="VWC71672.1"/>
    <property type="molecule type" value="Genomic_DNA"/>
</dbReference>
<organism evidence="5 6">
    <name type="scientific">Burkholderia lata (strain ATCC 17760 / DSM 23089 / LMG 22485 / NCIMB 9086 / R18194 / 383)</name>
    <dbReference type="NCBI Taxonomy" id="482957"/>
    <lineage>
        <taxon>Bacteria</taxon>
        <taxon>Pseudomonadati</taxon>
        <taxon>Pseudomonadota</taxon>
        <taxon>Betaproteobacteria</taxon>
        <taxon>Burkholderiales</taxon>
        <taxon>Burkholderiaceae</taxon>
        <taxon>Burkholderia</taxon>
        <taxon>Burkholderia cepacia complex</taxon>
    </lineage>
</organism>
<dbReference type="Proteomes" id="UP000494110">
    <property type="component" value="Unassembled WGS sequence"/>
</dbReference>
<feature type="chain" id="PRO_5026821582" evidence="3">
    <location>
        <begin position="27"/>
        <end position="1112"/>
    </location>
</feature>
<evidence type="ECO:0000256" key="2">
    <source>
        <dbReference type="SAM" id="MobiDB-lite"/>
    </source>
</evidence>